<reference evidence="2 4" key="2">
    <citation type="submission" date="2016-05" db="EMBL/GenBank/DDBJ databases">
        <authorList>
            <person name="Prochazka B."/>
            <person name="Indra A."/>
            <person name="Hasenberger P."/>
            <person name="Blaschitz M."/>
            <person name="Wagner L."/>
            <person name="Wewalka G."/>
            <person name="Sorschag S."/>
            <person name="Schmid D."/>
            <person name="Ruppitsch W."/>
        </authorList>
    </citation>
    <scope>NUCLEOTIDE SEQUENCE [LARGE SCALE GENOMIC DNA]</scope>
    <source>
        <strain evidence="2 4">974010_12</strain>
    </source>
</reference>
<evidence type="ECO:0000313" key="1">
    <source>
        <dbReference type="EMBL" id="KTD08258.1"/>
    </source>
</evidence>
<dbReference type="Pfam" id="PF04229">
    <property type="entry name" value="GrpB"/>
    <property type="match status" value="1"/>
</dbReference>
<evidence type="ECO:0000313" key="2">
    <source>
        <dbReference type="EMBL" id="OCH98580.1"/>
    </source>
</evidence>
<dbReference type="InterPro" id="IPR043519">
    <property type="entry name" value="NT_sf"/>
</dbReference>
<proteinExistence type="predicted"/>
<dbReference type="EMBL" id="LNYG01000013">
    <property type="protein sequence ID" value="KTD08258.1"/>
    <property type="molecule type" value="Genomic_DNA"/>
</dbReference>
<dbReference type="STRING" id="455.Ljam_2453"/>
<dbReference type="PANTHER" id="PTHR34822">
    <property type="entry name" value="GRPB DOMAIN PROTEIN (AFU_ORTHOLOGUE AFUA_1G01530)"/>
    <property type="match status" value="1"/>
</dbReference>
<keyword evidence="4" id="KW-1185">Reference proteome</keyword>
<dbReference type="InterPro" id="IPR007344">
    <property type="entry name" value="GrpB/CoaE"/>
</dbReference>
<dbReference type="EMBL" id="LYOZ01000010">
    <property type="protein sequence ID" value="OCH98580.1"/>
    <property type="molecule type" value="Genomic_DNA"/>
</dbReference>
<dbReference type="OrthoDB" id="9799092at2"/>
<dbReference type="Proteomes" id="UP000093336">
    <property type="component" value="Unassembled WGS sequence"/>
</dbReference>
<protein>
    <submittedName>
        <fullName evidence="1">Glutamate rich protein GrpB</fullName>
    </submittedName>
</protein>
<dbReference type="PATRIC" id="fig|455.5.peg.2578"/>
<dbReference type="RefSeq" id="WP_058450304.1">
    <property type="nucleotide sequence ID" value="NZ_CAAAJF010000011.1"/>
</dbReference>
<gene>
    <name evidence="1" type="primary">grpB</name>
    <name evidence="2" type="ORF">A8135_00620</name>
    <name evidence="1" type="ORF">Ljam_2453</name>
</gene>
<evidence type="ECO:0000313" key="3">
    <source>
        <dbReference type="Proteomes" id="UP000054715"/>
    </source>
</evidence>
<organism evidence="1 3">
    <name type="scientific">Legionella jamestowniensis</name>
    <dbReference type="NCBI Taxonomy" id="455"/>
    <lineage>
        <taxon>Bacteria</taxon>
        <taxon>Pseudomonadati</taxon>
        <taxon>Pseudomonadota</taxon>
        <taxon>Gammaproteobacteria</taxon>
        <taxon>Legionellales</taxon>
        <taxon>Legionellaceae</taxon>
        <taxon>Legionella</taxon>
    </lineage>
</organism>
<dbReference type="Proteomes" id="UP000054715">
    <property type="component" value="Unassembled WGS sequence"/>
</dbReference>
<reference evidence="1 3" key="1">
    <citation type="submission" date="2015-11" db="EMBL/GenBank/DDBJ databases">
        <title>Genomic analysis of 38 Legionella species identifies large and diverse effector repertoires.</title>
        <authorList>
            <person name="Burstein D."/>
            <person name="Amaro F."/>
            <person name="Zusman T."/>
            <person name="Lifshitz Z."/>
            <person name="Cohen O."/>
            <person name="Gilbert J.A."/>
            <person name="Pupko T."/>
            <person name="Shuman H.A."/>
            <person name="Segal G."/>
        </authorList>
    </citation>
    <scope>NUCLEOTIDE SEQUENCE [LARGE SCALE GENOMIC DNA]</scope>
    <source>
        <strain evidence="1 3">JA-26-G1-E2</strain>
    </source>
</reference>
<accession>A0A0W0UK11</accession>
<dbReference type="Gene3D" id="3.30.460.10">
    <property type="entry name" value="Beta Polymerase, domain 2"/>
    <property type="match status" value="1"/>
</dbReference>
<evidence type="ECO:0000313" key="4">
    <source>
        <dbReference type="Proteomes" id="UP000093336"/>
    </source>
</evidence>
<dbReference type="SUPFAM" id="SSF81301">
    <property type="entry name" value="Nucleotidyltransferase"/>
    <property type="match status" value="1"/>
</dbReference>
<dbReference type="PANTHER" id="PTHR34822:SF1">
    <property type="entry name" value="GRPB FAMILY PROTEIN"/>
    <property type="match status" value="1"/>
</dbReference>
<name>A0A0W0UK11_9GAMM</name>
<dbReference type="AlphaFoldDB" id="A0A0W0UK11"/>
<sequence length="179" mass="21130">MIELLPYNPKWNDNFKQLRDLLLSLTNNLILEIAHIGSTSIPEAPAKDIIDIQCAISTFDRINQIKLVLESLGFTFIDSIRQDHVPFQSEDYFNSNWEKRFFSGVWNNQKYNIHIRIYNSLNWKFAIQFRDFMTANKNARFAYMQFKERLASAEINKDAYCMVKDSVIDLLSLQFFKPD</sequence>
<comment type="caution">
    <text evidence="1">The sequence shown here is derived from an EMBL/GenBank/DDBJ whole genome shotgun (WGS) entry which is preliminary data.</text>
</comment>